<dbReference type="NCBIfam" id="TIGR01753">
    <property type="entry name" value="flav_short"/>
    <property type="match status" value="1"/>
</dbReference>
<dbReference type="GO" id="GO:0016651">
    <property type="term" value="F:oxidoreductase activity, acting on NAD(P)H"/>
    <property type="evidence" value="ECO:0007669"/>
    <property type="project" value="UniProtKB-ARBA"/>
</dbReference>
<evidence type="ECO:0000256" key="5">
    <source>
        <dbReference type="ARBA" id="ARBA00022643"/>
    </source>
</evidence>
<evidence type="ECO:0000256" key="2">
    <source>
        <dbReference type="ARBA" id="ARBA00005267"/>
    </source>
</evidence>
<evidence type="ECO:0000256" key="7">
    <source>
        <dbReference type="RuleBase" id="RU367037"/>
    </source>
</evidence>
<evidence type="ECO:0000259" key="8">
    <source>
        <dbReference type="PROSITE" id="PS50902"/>
    </source>
</evidence>
<comment type="function">
    <text evidence="7">Low-potential electron donor to a number of redox enzymes.</text>
</comment>
<dbReference type="Proteomes" id="UP001243623">
    <property type="component" value="Chromosome"/>
</dbReference>
<dbReference type="GO" id="GO:0009055">
    <property type="term" value="F:electron transfer activity"/>
    <property type="evidence" value="ECO:0007669"/>
    <property type="project" value="UniProtKB-UniRule"/>
</dbReference>
<dbReference type="PANTHER" id="PTHR43717">
    <property type="entry name" value="ANAEROBIC NITRIC OXIDE REDUCTASE FLAVORUBREDOXIN"/>
    <property type="match status" value="1"/>
</dbReference>
<dbReference type="Gene3D" id="3.40.50.360">
    <property type="match status" value="1"/>
</dbReference>
<accession>A0A9Y2ETU5</accession>
<evidence type="ECO:0000313" key="9">
    <source>
        <dbReference type="EMBL" id="WIW70490.1"/>
    </source>
</evidence>
<protein>
    <recommendedName>
        <fullName evidence="7">Flavodoxin</fullName>
    </recommendedName>
</protein>
<dbReference type="InterPro" id="IPR008254">
    <property type="entry name" value="Flavodoxin/NO_synth"/>
</dbReference>
<dbReference type="InterPro" id="IPR029039">
    <property type="entry name" value="Flavoprotein-like_sf"/>
</dbReference>
<dbReference type="PANTHER" id="PTHR43717:SF1">
    <property type="entry name" value="ANAEROBIC NITRIC OXIDE REDUCTASE FLAVORUBREDOXIN"/>
    <property type="match status" value="1"/>
</dbReference>
<evidence type="ECO:0000256" key="3">
    <source>
        <dbReference type="ARBA" id="ARBA00022448"/>
    </source>
</evidence>
<keyword evidence="5 7" id="KW-0288">FMN</keyword>
<dbReference type="SUPFAM" id="SSF52218">
    <property type="entry name" value="Flavoproteins"/>
    <property type="match status" value="1"/>
</dbReference>
<evidence type="ECO:0000256" key="4">
    <source>
        <dbReference type="ARBA" id="ARBA00022630"/>
    </source>
</evidence>
<dbReference type="EMBL" id="CP120678">
    <property type="protein sequence ID" value="WIW70490.1"/>
    <property type="molecule type" value="Genomic_DNA"/>
</dbReference>
<dbReference type="InterPro" id="IPR010087">
    <property type="entry name" value="Flav_short"/>
</dbReference>
<sequence length="142" mass="15956">MKKVAVIYWSGSGNTEKMAKAMSKGVENSGNVGTLFHVSEFNIADMESFDRFAFGCPSMGCEVLEESEFEPLFTSIEELLKGKKVALFGSYGWGDGEWMRNWQDRVISFGADLFEEGLIINEVPDSEDEKKCERFGFNFAIC</sequence>
<keyword evidence="6 7" id="KW-0249">Electron transport</keyword>
<evidence type="ECO:0000256" key="6">
    <source>
        <dbReference type="ARBA" id="ARBA00022982"/>
    </source>
</evidence>
<evidence type="ECO:0000256" key="1">
    <source>
        <dbReference type="ARBA" id="ARBA00001917"/>
    </source>
</evidence>
<dbReference type="Pfam" id="PF00258">
    <property type="entry name" value="Flavodoxin_1"/>
    <property type="match status" value="1"/>
</dbReference>
<keyword evidence="3 7" id="KW-0813">Transport</keyword>
<feature type="domain" description="Flavodoxin-like" evidence="8">
    <location>
        <begin position="4"/>
        <end position="140"/>
    </location>
</feature>
<comment type="similarity">
    <text evidence="2 7">Belongs to the flavodoxin family.</text>
</comment>
<gene>
    <name evidence="9" type="ORF">P3F81_11485</name>
</gene>
<name>A0A9Y2ETU5_9FIRM</name>
<comment type="cofactor">
    <cofactor evidence="1 7">
        <name>FMN</name>
        <dbReference type="ChEBI" id="CHEBI:58210"/>
    </cofactor>
</comment>
<dbReference type="AlphaFoldDB" id="A0A9Y2ETU5"/>
<evidence type="ECO:0000313" key="10">
    <source>
        <dbReference type="Proteomes" id="UP001243623"/>
    </source>
</evidence>
<reference evidence="9" key="1">
    <citation type="submission" date="2023-03" db="EMBL/GenBank/DDBJ databases">
        <title>Selenobaculum gbiensis gen. nov. sp. nov., a new bacterium isolated from the gut microbiota of IBD patient.</title>
        <authorList>
            <person name="Yeo S."/>
            <person name="Park H."/>
            <person name="Huh C.S."/>
        </authorList>
    </citation>
    <scope>NUCLEOTIDE SEQUENCE</scope>
    <source>
        <strain evidence="9">ICN-92133</strain>
    </source>
</reference>
<dbReference type="PROSITE" id="PS50902">
    <property type="entry name" value="FLAVODOXIN_LIKE"/>
    <property type="match status" value="1"/>
</dbReference>
<dbReference type="RefSeq" id="WP_147669643.1">
    <property type="nucleotide sequence ID" value="NZ_CP120678.1"/>
</dbReference>
<organism evidence="9 10">
    <name type="scientific">Selenobaculum gibii</name>
    <dbReference type="NCBI Taxonomy" id="3054208"/>
    <lineage>
        <taxon>Bacteria</taxon>
        <taxon>Bacillati</taxon>
        <taxon>Bacillota</taxon>
        <taxon>Negativicutes</taxon>
        <taxon>Selenomonadales</taxon>
        <taxon>Selenomonadaceae</taxon>
        <taxon>Selenobaculum</taxon>
    </lineage>
</organism>
<dbReference type="GO" id="GO:0010181">
    <property type="term" value="F:FMN binding"/>
    <property type="evidence" value="ECO:0007669"/>
    <property type="project" value="UniProtKB-UniRule"/>
</dbReference>
<keyword evidence="4 7" id="KW-0285">Flavoprotein</keyword>
<proteinExistence type="inferred from homology"/>
<dbReference type="KEGG" id="sgbi:P3F81_11485"/>
<keyword evidence="10" id="KW-1185">Reference proteome</keyword>